<dbReference type="PANTHER" id="PTHR21716:SF64">
    <property type="entry name" value="AI-2 TRANSPORT PROTEIN TQSA"/>
    <property type="match status" value="1"/>
</dbReference>
<dbReference type="KEGG" id="tgr:Tgr7_2250"/>
<name>B8GUL0_THISH</name>
<dbReference type="RefSeq" id="WP_012638806.1">
    <property type="nucleotide sequence ID" value="NC_011901.1"/>
</dbReference>
<evidence type="ECO:0000256" key="5">
    <source>
        <dbReference type="ARBA" id="ARBA00023136"/>
    </source>
</evidence>
<dbReference type="EMBL" id="CP001339">
    <property type="protein sequence ID" value="ACL73330.1"/>
    <property type="molecule type" value="Genomic_DNA"/>
</dbReference>
<feature type="transmembrane region" description="Helical" evidence="6">
    <location>
        <begin position="255"/>
        <end position="274"/>
    </location>
</feature>
<feature type="transmembrane region" description="Helical" evidence="6">
    <location>
        <begin position="317"/>
        <end position="346"/>
    </location>
</feature>
<comment type="similarity">
    <text evidence="2">Belongs to the autoinducer-2 exporter (AI-2E) (TC 2.A.86) family.</text>
</comment>
<dbReference type="eggNOG" id="COG0628">
    <property type="taxonomic scope" value="Bacteria"/>
</dbReference>
<reference evidence="7 8" key="1">
    <citation type="journal article" date="2011" name="Stand. Genomic Sci.">
        <title>Complete genome sequence of 'Thioalkalivibrio sulfidophilus' HL-EbGr7.</title>
        <authorList>
            <person name="Muyzer G."/>
            <person name="Sorokin D.Y."/>
            <person name="Mavromatis K."/>
            <person name="Lapidus A."/>
            <person name="Clum A."/>
            <person name="Ivanova N."/>
            <person name="Pati A."/>
            <person name="d'Haeseleer P."/>
            <person name="Woyke T."/>
            <person name="Kyrpides N.C."/>
        </authorList>
    </citation>
    <scope>NUCLEOTIDE SEQUENCE [LARGE SCALE GENOMIC DNA]</scope>
    <source>
        <strain evidence="7 8">HL-EbGR7</strain>
    </source>
</reference>
<feature type="transmembrane region" description="Helical" evidence="6">
    <location>
        <begin position="221"/>
        <end position="249"/>
    </location>
</feature>
<dbReference type="HOGENOM" id="CLU_031275_8_0_6"/>
<keyword evidence="3 6" id="KW-0812">Transmembrane</keyword>
<proteinExistence type="inferred from homology"/>
<evidence type="ECO:0000256" key="3">
    <source>
        <dbReference type="ARBA" id="ARBA00022692"/>
    </source>
</evidence>
<feature type="transmembrane region" description="Helical" evidence="6">
    <location>
        <begin position="162"/>
        <end position="180"/>
    </location>
</feature>
<accession>B8GUL0</accession>
<feature type="transmembrane region" description="Helical" evidence="6">
    <location>
        <begin position="12"/>
        <end position="29"/>
    </location>
</feature>
<feature type="transmembrane region" description="Helical" evidence="6">
    <location>
        <begin position="66"/>
        <end position="91"/>
    </location>
</feature>
<dbReference type="STRING" id="396588.Tgr7_2250"/>
<feature type="transmembrane region" description="Helical" evidence="6">
    <location>
        <begin position="35"/>
        <end position="54"/>
    </location>
</feature>
<dbReference type="GO" id="GO:0055085">
    <property type="term" value="P:transmembrane transport"/>
    <property type="evidence" value="ECO:0007669"/>
    <property type="project" value="TreeGrafter"/>
</dbReference>
<dbReference type="OrthoDB" id="5792512at2"/>
<dbReference type="InterPro" id="IPR002549">
    <property type="entry name" value="AI-2E-like"/>
</dbReference>
<feature type="transmembrane region" description="Helical" evidence="6">
    <location>
        <begin position="281"/>
        <end position="305"/>
    </location>
</feature>
<gene>
    <name evidence="7" type="ordered locus">Tgr7_2250</name>
</gene>
<dbReference type="GO" id="GO:0016020">
    <property type="term" value="C:membrane"/>
    <property type="evidence" value="ECO:0007669"/>
    <property type="project" value="UniProtKB-SubCell"/>
</dbReference>
<evidence type="ECO:0000256" key="4">
    <source>
        <dbReference type="ARBA" id="ARBA00022989"/>
    </source>
</evidence>
<evidence type="ECO:0000256" key="1">
    <source>
        <dbReference type="ARBA" id="ARBA00004141"/>
    </source>
</evidence>
<dbReference type="Proteomes" id="UP000002383">
    <property type="component" value="Chromosome"/>
</dbReference>
<evidence type="ECO:0000313" key="7">
    <source>
        <dbReference type="EMBL" id="ACL73330.1"/>
    </source>
</evidence>
<evidence type="ECO:0000256" key="2">
    <source>
        <dbReference type="ARBA" id="ARBA00009773"/>
    </source>
</evidence>
<dbReference type="AlphaFoldDB" id="B8GUL0"/>
<comment type="subcellular location">
    <subcellularLocation>
        <location evidence="1">Membrane</location>
        <topology evidence="1">Multi-pass membrane protein</topology>
    </subcellularLocation>
</comment>
<evidence type="ECO:0000313" key="8">
    <source>
        <dbReference type="Proteomes" id="UP000002383"/>
    </source>
</evidence>
<keyword evidence="4 6" id="KW-1133">Transmembrane helix</keyword>
<organism evidence="7 8">
    <name type="scientific">Thioalkalivibrio sulfidiphilus (strain HL-EbGR7)</name>
    <dbReference type="NCBI Taxonomy" id="396588"/>
    <lineage>
        <taxon>Bacteria</taxon>
        <taxon>Pseudomonadati</taxon>
        <taxon>Pseudomonadota</taxon>
        <taxon>Gammaproteobacteria</taxon>
        <taxon>Chromatiales</taxon>
        <taxon>Ectothiorhodospiraceae</taxon>
        <taxon>Thioalkalivibrio</taxon>
    </lineage>
</organism>
<protein>
    <submittedName>
        <fullName evidence="7">Permease</fullName>
    </submittedName>
</protein>
<sequence>MNTQPGAASQRLTLLLFFAAAGLLVYWLRPILTPFLLAALFAYLGNPLVLRLQREGRRWKWRLPRTAAVILVFLLLFLGLLLAVLTLVPVLQRELARFLEWLPQWLAWFRAEALPWLENRFGLPLEGPEMGTLSGLLSEHWQQAGEWALGALGSMGRSGGLVFAWLLNLVLVPVVTFYLLRDWERLVAALHGLLPRSIEPRVVRIVRESDAVLATFIRGQLLVMISLAAFYAVGLWFAGLDLAIAVGVTAGLVSFVPYLGVIVGVGLGVAAALLQSTDPWLLIWVLAVFGVGQLLESLVLTPWLVGDRIGLHPVAVIFAVLAGGQLFGFFGVLLALPAAAVLAVLVRHAHADYRGSALYAGDSAKPGD</sequence>
<keyword evidence="5 6" id="KW-0472">Membrane</keyword>
<dbReference type="Pfam" id="PF01594">
    <property type="entry name" value="AI-2E_transport"/>
    <property type="match status" value="1"/>
</dbReference>
<keyword evidence="8" id="KW-1185">Reference proteome</keyword>
<evidence type="ECO:0000256" key="6">
    <source>
        <dbReference type="SAM" id="Phobius"/>
    </source>
</evidence>
<dbReference type="PANTHER" id="PTHR21716">
    <property type="entry name" value="TRANSMEMBRANE PROTEIN"/>
    <property type="match status" value="1"/>
</dbReference>